<dbReference type="RefSeq" id="XP_003112428.2">
    <property type="nucleotide sequence ID" value="XM_003112380.2"/>
</dbReference>
<evidence type="ECO:0000256" key="1">
    <source>
        <dbReference type="SAM" id="MobiDB-lite"/>
    </source>
</evidence>
<accession>A0A6A5GA65</accession>
<comment type="caution">
    <text evidence="3">The sequence shown here is derived from an EMBL/GenBank/DDBJ whole genome shotgun (WGS) entry which is preliminary data.</text>
</comment>
<feature type="region of interest" description="Disordered" evidence="1">
    <location>
        <begin position="60"/>
        <end position="115"/>
    </location>
</feature>
<keyword evidence="2" id="KW-0732">Signal</keyword>
<dbReference type="Proteomes" id="UP000483820">
    <property type="component" value="Chromosome V"/>
</dbReference>
<feature type="compositionally biased region" description="Basic and acidic residues" evidence="1">
    <location>
        <begin position="97"/>
        <end position="112"/>
    </location>
</feature>
<feature type="compositionally biased region" description="Basic residues" evidence="1">
    <location>
        <begin position="65"/>
        <end position="76"/>
    </location>
</feature>
<sequence>MKIILFAFFCGLIAISLARPQVSYEKNGPAKLYKGDGDDDGGYGTGGDGKLPVKLYPISDDVKGGKHKNGPAKWYKRAGDGDGDGGYGTGDGDGEGEPPKIRLDEDGEDHGKNGNPVSITGAPQVSAGDEGEATYGIGDPVAVTGSVIYKGDGDGKSDNGDPVAVTEDPEEYKLAGDDGDGSYDNGSPVAVTGEPKVVYLRTSHVAANVYKVSSAVAQKYAHGKPVARVSRNGPHRLISTK</sequence>
<dbReference type="AlphaFoldDB" id="A0A6A5GA65"/>
<gene>
    <name evidence="3" type="ORF">GCK72_017913</name>
</gene>
<dbReference type="KEGG" id="crq:GCK72_017913"/>
<evidence type="ECO:0000313" key="3">
    <source>
        <dbReference type="EMBL" id="KAF1751359.1"/>
    </source>
</evidence>
<dbReference type="GeneID" id="9824273"/>
<dbReference type="EMBL" id="WUAV01000005">
    <property type="protein sequence ID" value="KAF1751359.1"/>
    <property type="molecule type" value="Genomic_DNA"/>
</dbReference>
<feature type="chain" id="PRO_5025464292" evidence="2">
    <location>
        <begin position="19"/>
        <end position="241"/>
    </location>
</feature>
<proteinExistence type="predicted"/>
<dbReference type="CTD" id="9824273"/>
<evidence type="ECO:0000313" key="4">
    <source>
        <dbReference type="Proteomes" id="UP000483820"/>
    </source>
</evidence>
<name>A0A6A5GA65_CAERE</name>
<organism evidence="3 4">
    <name type="scientific">Caenorhabditis remanei</name>
    <name type="common">Caenorhabditis vulgaris</name>
    <dbReference type="NCBI Taxonomy" id="31234"/>
    <lineage>
        <taxon>Eukaryota</taxon>
        <taxon>Metazoa</taxon>
        <taxon>Ecdysozoa</taxon>
        <taxon>Nematoda</taxon>
        <taxon>Chromadorea</taxon>
        <taxon>Rhabditida</taxon>
        <taxon>Rhabditina</taxon>
        <taxon>Rhabditomorpha</taxon>
        <taxon>Rhabditoidea</taxon>
        <taxon>Rhabditidae</taxon>
        <taxon>Peloderinae</taxon>
        <taxon>Caenorhabditis</taxon>
    </lineage>
</organism>
<protein>
    <submittedName>
        <fullName evidence="3">Uncharacterized protein</fullName>
    </submittedName>
</protein>
<feature type="signal peptide" evidence="2">
    <location>
        <begin position="1"/>
        <end position="18"/>
    </location>
</feature>
<reference evidence="3 4" key="1">
    <citation type="submission" date="2019-12" db="EMBL/GenBank/DDBJ databases">
        <title>Chromosome-level assembly of the Caenorhabditis remanei genome.</title>
        <authorList>
            <person name="Teterina A.A."/>
            <person name="Willis J.H."/>
            <person name="Phillips P.C."/>
        </authorList>
    </citation>
    <scope>NUCLEOTIDE SEQUENCE [LARGE SCALE GENOMIC DNA]</scope>
    <source>
        <strain evidence="3 4">PX506</strain>
        <tissue evidence="3">Whole organism</tissue>
    </source>
</reference>
<evidence type="ECO:0000256" key="2">
    <source>
        <dbReference type="SAM" id="SignalP"/>
    </source>
</evidence>